<feature type="region of interest" description="Disordered" evidence="1">
    <location>
        <begin position="33"/>
        <end position="125"/>
    </location>
</feature>
<proteinExistence type="predicted"/>
<keyword evidence="3" id="KW-1185">Reference proteome</keyword>
<accession>A0ABP9RV29</accession>
<reference evidence="3" key="1">
    <citation type="journal article" date="2019" name="Int. J. Syst. Evol. Microbiol.">
        <title>The Global Catalogue of Microorganisms (GCM) 10K type strain sequencing project: providing services to taxonomists for standard genome sequencing and annotation.</title>
        <authorList>
            <consortium name="The Broad Institute Genomics Platform"/>
            <consortium name="The Broad Institute Genome Sequencing Center for Infectious Disease"/>
            <person name="Wu L."/>
            <person name="Ma J."/>
        </authorList>
    </citation>
    <scope>NUCLEOTIDE SEQUENCE [LARGE SCALE GENOMIC DNA]</scope>
    <source>
        <strain evidence="3">JCM 18304</strain>
    </source>
</reference>
<dbReference type="Proteomes" id="UP001501570">
    <property type="component" value="Unassembled WGS sequence"/>
</dbReference>
<name>A0ABP9RV29_9ACTN</name>
<organism evidence="2 3">
    <name type="scientific">Rugosimonospora acidiphila</name>
    <dbReference type="NCBI Taxonomy" id="556531"/>
    <lineage>
        <taxon>Bacteria</taxon>
        <taxon>Bacillati</taxon>
        <taxon>Actinomycetota</taxon>
        <taxon>Actinomycetes</taxon>
        <taxon>Micromonosporales</taxon>
        <taxon>Micromonosporaceae</taxon>
        <taxon>Rugosimonospora</taxon>
    </lineage>
</organism>
<evidence type="ECO:0000313" key="2">
    <source>
        <dbReference type="EMBL" id="GAA5187137.1"/>
    </source>
</evidence>
<evidence type="ECO:0000313" key="3">
    <source>
        <dbReference type="Proteomes" id="UP001501570"/>
    </source>
</evidence>
<sequence>MGDTLALDSDARPAALRLVSDELMNAFRRVVRESSGAGRSAAPKALGTHGACLFRSDPGTQLPRNRPEKHLTGPGEDGESDGGRTTYLRRNRRTRGHEGPTQPPVRPELCRYPGVADSAPSTLRP</sequence>
<dbReference type="EMBL" id="BAABJQ010000009">
    <property type="protein sequence ID" value="GAA5187137.1"/>
    <property type="molecule type" value="Genomic_DNA"/>
</dbReference>
<gene>
    <name evidence="2" type="ORF">GCM10023322_34780</name>
</gene>
<evidence type="ECO:0000256" key="1">
    <source>
        <dbReference type="SAM" id="MobiDB-lite"/>
    </source>
</evidence>
<protein>
    <submittedName>
        <fullName evidence="2">Uncharacterized protein</fullName>
    </submittedName>
</protein>
<comment type="caution">
    <text evidence="2">The sequence shown here is derived from an EMBL/GenBank/DDBJ whole genome shotgun (WGS) entry which is preliminary data.</text>
</comment>